<gene>
    <name evidence="2" type="ORF">GCM10007170_15730</name>
</gene>
<evidence type="ECO:0000256" key="1">
    <source>
        <dbReference type="SAM" id="MobiDB-lite"/>
    </source>
</evidence>
<protein>
    <submittedName>
        <fullName evidence="2">Uncharacterized protein</fullName>
    </submittedName>
</protein>
<sequence>MTEAEMAILKAIQLIDVQWGNGRFDKAELVHTLREGLPKPVPPRTVKRPNTQASDLLGLDDTGGH</sequence>
<accession>A0ABQ2APA2</accession>
<dbReference type="Proteomes" id="UP000643279">
    <property type="component" value="Unassembled WGS sequence"/>
</dbReference>
<evidence type="ECO:0000313" key="2">
    <source>
        <dbReference type="EMBL" id="GGH93865.1"/>
    </source>
</evidence>
<comment type="caution">
    <text evidence="2">The sequence shown here is derived from an EMBL/GenBank/DDBJ whole genome shotgun (WGS) entry which is preliminary data.</text>
</comment>
<reference evidence="3" key="1">
    <citation type="journal article" date="2019" name="Int. J. Syst. Evol. Microbiol.">
        <title>The Global Catalogue of Microorganisms (GCM) 10K type strain sequencing project: providing services to taxonomists for standard genome sequencing and annotation.</title>
        <authorList>
            <consortium name="The Broad Institute Genomics Platform"/>
            <consortium name="The Broad Institute Genome Sequencing Center for Infectious Disease"/>
            <person name="Wu L."/>
            <person name="Ma J."/>
        </authorList>
    </citation>
    <scope>NUCLEOTIDE SEQUENCE [LARGE SCALE GENOMIC DNA]</scope>
    <source>
        <strain evidence="3">CGMCC 1.12778</strain>
    </source>
</reference>
<keyword evidence="3" id="KW-1185">Reference proteome</keyword>
<dbReference type="RefSeq" id="WP_188571073.1">
    <property type="nucleotide sequence ID" value="NZ_BMFW01000005.1"/>
</dbReference>
<dbReference type="EMBL" id="BMFW01000005">
    <property type="protein sequence ID" value="GGH93865.1"/>
    <property type="molecule type" value="Genomic_DNA"/>
</dbReference>
<name>A0ABQ2APA2_9MICC</name>
<feature type="region of interest" description="Disordered" evidence="1">
    <location>
        <begin position="36"/>
        <end position="65"/>
    </location>
</feature>
<organism evidence="2 3">
    <name type="scientific">Arthrobacter liuii</name>
    <dbReference type="NCBI Taxonomy" id="1476996"/>
    <lineage>
        <taxon>Bacteria</taxon>
        <taxon>Bacillati</taxon>
        <taxon>Actinomycetota</taxon>
        <taxon>Actinomycetes</taxon>
        <taxon>Micrococcales</taxon>
        <taxon>Micrococcaceae</taxon>
        <taxon>Arthrobacter</taxon>
    </lineage>
</organism>
<evidence type="ECO:0000313" key="3">
    <source>
        <dbReference type="Proteomes" id="UP000643279"/>
    </source>
</evidence>
<proteinExistence type="predicted"/>